<name>A0A5J5EK12_9PEZI</name>
<dbReference type="InParanoid" id="A0A5J5EK12"/>
<dbReference type="AlphaFoldDB" id="A0A5J5EK12"/>
<keyword evidence="2" id="KW-1185">Reference proteome</keyword>
<comment type="caution">
    <text evidence="1">The sequence shown here is derived from an EMBL/GenBank/DDBJ whole genome shotgun (WGS) entry which is preliminary data.</text>
</comment>
<evidence type="ECO:0000313" key="2">
    <source>
        <dbReference type="Proteomes" id="UP000326924"/>
    </source>
</evidence>
<proteinExistence type="predicted"/>
<sequence length="409" mass="45419">MTTRTSNRSGFAVLAEATSMDISLIGTKRDGQSLQLERPPKRLRNDDEERCDAIDTIGSAIISHAGLADDAVFRTVTVTGREPAITKVTKVLSDALQQFTEPANTQGLTHEEETNCKRVLREVILAVRKLPALAVHRCADSVPQFTRVCCGKYLSHNYWQSVAQPSPTDLMRHLLSAPHRHQFVAFAGGDEQKLCDMISLYDHPTLFSTFSNDVHTATVGEAIQAVDAWIRNHQPGARTLRRMLEFELNVQVLWDVLATDLDKDLHEHVQAINERRHNSIDIKNIARAFNESCKQQWIKDAEEAKLLVTYDKYEATVADLTAAIQTPTDRNTAIAGELATVRSDFTARIAELETVNSNLTTSNTALATELDTVRSELATTKDTVKTLTETVTALTEKVTELLAREKSAV</sequence>
<gene>
    <name evidence="1" type="ORF">FN846DRAFT_894506</name>
</gene>
<dbReference type="EMBL" id="VXIS01000291">
    <property type="protein sequence ID" value="KAA8895048.1"/>
    <property type="molecule type" value="Genomic_DNA"/>
</dbReference>
<accession>A0A5J5EK12</accession>
<protein>
    <submittedName>
        <fullName evidence="1">Uncharacterized protein</fullName>
    </submittedName>
</protein>
<evidence type="ECO:0000313" key="1">
    <source>
        <dbReference type="EMBL" id="KAA8895048.1"/>
    </source>
</evidence>
<reference evidence="1 2" key="1">
    <citation type="submission" date="2019-09" db="EMBL/GenBank/DDBJ databases">
        <title>Draft genome of the ectomycorrhizal ascomycete Sphaerosporella brunnea.</title>
        <authorList>
            <consortium name="DOE Joint Genome Institute"/>
            <person name="Benucci G.M."/>
            <person name="Marozzi G."/>
            <person name="Antonielli L."/>
            <person name="Sanchez S."/>
            <person name="Marco P."/>
            <person name="Wang X."/>
            <person name="Falini L.B."/>
            <person name="Barry K."/>
            <person name="Haridas S."/>
            <person name="Lipzen A."/>
            <person name="Labutti K."/>
            <person name="Grigoriev I.V."/>
            <person name="Murat C."/>
            <person name="Martin F."/>
            <person name="Albertini E."/>
            <person name="Donnini D."/>
            <person name="Bonito G."/>
        </authorList>
    </citation>
    <scope>NUCLEOTIDE SEQUENCE [LARGE SCALE GENOMIC DNA]</scope>
    <source>
        <strain evidence="1 2">Sb_GMNB300</strain>
    </source>
</reference>
<organism evidence="1 2">
    <name type="scientific">Sphaerosporella brunnea</name>
    <dbReference type="NCBI Taxonomy" id="1250544"/>
    <lineage>
        <taxon>Eukaryota</taxon>
        <taxon>Fungi</taxon>
        <taxon>Dikarya</taxon>
        <taxon>Ascomycota</taxon>
        <taxon>Pezizomycotina</taxon>
        <taxon>Pezizomycetes</taxon>
        <taxon>Pezizales</taxon>
        <taxon>Pyronemataceae</taxon>
        <taxon>Sphaerosporella</taxon>
    </lineage>
</organism>
<dbReference type="Proteomes" id="UP000326924">
    <property type="component" value="Unassembled WGS sequence"/>
</dbReference>